<protein>
    <recommendedName>
        <fullName evidence="4">LysM domain-containing protein</fullName>
    </recommendedName>
</protein>
<dbReference type="Proteomes" id="UP000216752">
    <property type="component" value="Chromosome"/>
</dbReference>
<dbReference type="PROSITE" id="PS51257">
    <property type="entry name" value="PROKAR_LIPOPROTEIN"/>
    <property type="match status" value="1"/>
</dbReference>
<gene>
    <name evidence="2" type="ORF">SPSIL_008660</name>
</gene>
<reference evidence="2" key="1">
    <citation type="submission" date="2024-05" db="EMBL/GenBank/DDBJ databases">
        <title>Isolation and characterization of Sporomusa carbonis sp. nov., a carboxydotrophic hydrogenogen in the genus of Sporomusa isolated from a charcoal burning pile.</title>
        <authorList>
            <person name="Boeer T."/>
            <person name="Rosenbaum F."/>
            <person name="Eysell L."/>
            <person name="Mueller V."/>
            <person name="Daniel R."/>
            <person name="Poehlein A."/>
        </authorList>
    </citation>
    <scope>NUCLEOTIDE SEQUENCE [LARGE SCALE GENOMIC DNA]</scope>
    <source>
        <strain evidence="2">DSM 10669</strain>
    </source>
</reference>
<organism evidence="2 3">
    <name type="scientific">Sporomusa silvacetica DSM 10669</name>
    <dbReference type="NCBI Taxonomy" id="1123289"/>
    <lineage>
        <taxon>Bacteria</taxon>
        <taxon>Bacillati</taxon>
        <taxon>Bacillota</taxon>
        <taxon>Negativicutes</taxon>
        <taxon>Selenomonadales</taxon>
        <taxon>Sporomusaceae</taxon>
        <taxon>Sporomusa</taxon>
    </lineage>
</organism>
<dbReference type="RefSeq" id="WP_094607767.1">
    <property type="nucleotide sequence ID" value="NZ_CP155573.1"/>
</dbReference>
<accession>A0ABZ3IGE9</accession>
<keyword evidence="3" id="KW-1185">Reference proteome</keyword>
<evidence type="ECO:0000313" key="3">
    <source>
        <dbReference type="Proteomes" id="UP000216752"/>
    </source>
</evidence>
<dbReference type="InterPro" id="IPR036779">
    <property type="entry name" value="LysM_dom_sf"/>
</dbReference>
<name>A0ABZ3IGE9_9FIRM</name>
<keyword evidence="1" id="KW-0732">Signal</keyword>
<sequence>MKRLIVVACLFGLVAVSCGNADQTKGHLESEVYVVKSGDTLDTISYKFMEKSSVRRDVREFREGIIELNYDMVFAVRYPHELIMPGDKLTTNYWVAKEEIK</sequence>
<feature type="chain" id="PRO_5046017618" description="LysM domain-containing protein" evidence="1">
    <location>
        <begin position="22"/>
        <end position="101"/>
    </location>
</feature>
<dbReference type="EMBL" id="CP155573">
    <property type="protein sequence ID" value="XFO64757.1"/>
    <property type="molecule type" value="Genomic_DNA"/>
</dbReference>
<evidence type="ECO:0008006" key="4">
    <source>
        <dbReference type="Google" id="ProtNLM"/>
    </source>
</evidence>
<dbReference type="CDD" id="cd00118">
    <property type="entry name" value="LysM"/>
    <property type="match status" value="1"/>
</dbReference>
<proteinExistence type="predicted"/>
<evidence type="ECO:0000313" key="2">
    <source>
        <dbReference type="EMBL" id="XFO64757.1"/>
    </source>
</evidence>
<evidence type="ECO:0000256" key="1">
    <source>
        <dbReference type="SAM" id="SignalP"/>
    </source>
</evidence>
<dbReference type="InterPro" id="IPR018392">
    <property type="entry name" value="LysM"/>
</dbReference>
<feature type="signal peptide" evidence="1">
    <location>
        <begin position="1"/>
        <end position="21"/>
    </location>
</feature>
<dbReference type="Gene3D" id="3.10.350.10">
    <property type="entry name" value="LysM domain"/>
    <property type="match status" value="1"/>
</dbReference>